<sequence>DASRGLVCVKCCSTKLDGRIRRMPPTNMNSSANELSTGLRKTPRHRLRSATRPNASTGDSPLSALTSPRRHPRRMETKSPAEDKSEDSGIKLGKDTLHNMYQDVINIKNMLIMLQQVLQEEAETKEEEANKIVLLEMENEEKDLKIKRLEEQLKAANEARPVVPPRSPTLPKLANTSTQTDRFE</sequence>
<gene>
    <name evidence="2" type="ORF">g.71978</name>
</gene>
<dbReference type="EMBL" id="GDHC01011910">
    <property type="protein sequence ID" value="JAQ06719.1"/>
    <property type="molecule type" value="Transcribed_RNA"/>
</dbReference>
<protein>
    <submittedName>
        <fullName evidence="2">Uncharacterized protein</fullName>
    </submittedName>
</protein>
<feature type="compositionally biased region" description="Polar residues" evidence="1">
    <location>
        <begin position="174"/>
        <end position="184"/>
    </location>
</feature>
<name>A0A146LGQ4_LYGHE</name>
<dbReference type="AlphaFoldDB" id="A0A146LGQ4"/>
<feature type="region of interest" description="Disordered" evidence="1">
    <location>
        <begin position="19"/>
        <end position="93"/>
    </location>
</feature>
<feature type="compositionally biased region" description="Basic and acidic residues" evidence="1">
    <location>
        <begin position="74"/>
        <end position="93"/>
    </location>
</feature>
<proteinExistence type="predicted"/>
<evidence type="ECO:0000256" key="1">
    <source>
        <dbReference type="SAM" id="MobiDB-lite"/>
    </source>
</evidence>
<feature type="non-terminal residue" evidence="2">
    <location>
        <position position="1"/>
    </location>
</feature>
<feature type="compositionally biased region" description="Polar residues" evidence="1">
    <location>
        <begin position="26"/>
        <end position="36"/>
    </location>
</feature>
<reference evidence="2" key="1">
    <citation type="journal article" date="2016" name="Gigascience">
        <title>De novo construction of an expanded transcriptome assembly for the western tarnished plant bug, Lygus hesperus.</title>
        <authorList>
            <person name="Tassone E.E."/>
            <person name="Geib S.M."/>
            <person name="Hall B."/>
            <person name="Fabrick J.A."/>
            <person name="Brent C.S."/>
            <person name="Hull J.J."/>
        </authorList>
    </citation>
    <scope>NUCLEOTIDE SEQUENCE</scope>
</reference>
<evidence type="ECO:0000313" key="2">
    <source>
        <dbReference type="EMBL" id="JAQ06719.1"/>
    </source>
</evidence>
<feature type="region of interest" description="Disordered" evidence="1">
    <location>
        <begin position="156"/>
        <end position="184"/>
    </location>
</feature>
<accession>A0A146LGQ4</accession>
<feature type="compositionally biased region" description="Polar residues" evidence="1">
    <location>
        <begin position="51"/>
        <end position="66"/>
    </location>
</feature>
<organism evidence="2">
    <name type="scientific">Lygus hesperus</name>
    <name type="common">Western plant bug</name>
    <dbReference type="NCBI Taxonomy" id="30085"/>
    <lineage>
        <taxon>Eukaryota</taxon>
        <taxon>Metazoa</taxon>
        <taxon>Ecdysozoa</taxon>
        <taxon>Arthropoda</taxon>
        <taxon>Hexapoda</taxon>
        <taxon>Insecta</taxon>
        <taxon>Pterygota</taxon>
        <taxon>Neoptera</taxon>
        <taxon>Paraneoptera</taxon>
        <taxon>Hemiptera</taxon>
        <taxon>Heteroptera</taxon>
        <taxon>Panheteroptera</taxon>
        <taxon>Cimicomorpha</taxon>
        <taxon>Miridae</taxon>
        <taxon>Mirini</taxon>
        <taxon>Lygus</taxon>
    </lineage>
</organism>